<feature type="region of interest" description="Disordered" evidence="1">
    <location>
        <begin position="81"/>
        <end position="114"/>
    </location>
</feature>
<reference evidence="3" key="1">
    <citation type="journal article" date="2019" name="Int. J. Syst. Evol. Microbiol.">
        <title>The Global Catalogue of Microorganisms (GCM) 10K type strain sequencing project: providing services to taxonomists for standard genome sequencing and annotation.</title>
        <authorList>
            <consortium name="The Broad Institute Genomics Platform"/>
            <consortium name="The Broad Institute Genome Sequencing Center for Infectious Disease"/>
            <person name="Wu L."/>
            <person name="Ma J."/>
        </authorList>
    </citation>
    <scope>NUCLEOTIDE SEQUENCE [LARGE SCALE GENOMIC DNA]</scope>
    <source>
        <strain evidence="3">JCM 3369</strain>
    </source>
</reference>
<dbReference type="Proteomes" id="UP001596380">
    <property type="component" value="Unassembled WGS sequence"/>
</dbReference>
<organism evidence="2 3">
    <name type="scientific">Actinomadura yumaensis</name>
    <dbReference type="NCBI Taxonomy" id="111807"/>
    <lineage>
        <taxon>Bacteria</taxon>
        <taxon>Bacillati</taxon>
        <taxon>Actinomycetota</taxon>
        <taxon>Actinomycetes</taxon>
        <taxon>Streptosporangiales</taxon>
        <taxon>Thermomonosporaceae</taxon>
        <taxon>Actinomadura</taxon>
    </lineage>
</organism>
<dbReference type="RefSeq" id="WP_160820005.1">
    <property type="nucleotide sequence ID" value="NZ_JBHSXE010000001.1"/>
</dbReference>
<proteinExistence type="predicted"/>
<protein>
    <submittedName>
        <fullName evidence="2">Uncharacterized protein</fullName>
    </submittedName>
</protein>
<accession>A0ABW2C9H3</accession>
<sequence>MGDARGEIRIVGAEGSDGLELRTQGLEALGLPELRVTGLPPYLGQGWARVLAAIAGRLAADPAERPDLVLPPDVAVHLVENGDGTLTPVRPPSEDGHGDGDGHEDGRGNGDEGDWRRDVLLRLFPAARS</sequence>
<name>A0ABW2C9H3_9ACTN</name>
<feature type="compositionally biased region" description="Basic and acidic residues" evidence="1">
    <location>
        <begin position="92"/>
        <end position="114"/>
    </location>
</feature>
<gene>
    <name evidence="2" type="ORF">ACFQKB_01190</name>
</gene>
<evidence type="ECO:0000256" key="1">
    <source>
        <dbReference type="SAM" id="MobiDB-lite"/>
    </source>
</evidence>
<evidence type="ECO:0000313" key="3">
    <source>
        <dbReference type="Proteomes" id="UP001596380"/>
    </source>
</evidence>
<keyword evidence="3" id="KW-1185">Reference proteome</keyword>
<dbReference type="EMBL" id="JBHSXS010000001">
    <property type="protein sequence ID" value="MFC6878371.1"/>
    <property type="molecule type" value="Genomic_DNA"/>
</dbReference>
<evidence type="ECO:0000313" key="2">
    <source>
        <dbReference type="EMBL" id="MFC6878371.1"/>
    </source>
</evidence>
<comment type="caution">
    <text evidence="2">The sequence shown here is derived from an EMBL/GenBank/DDBJ whole genome shotgun (WGS) entry which is preliminary data.</text>
</comment>